<sequence length="476" mass="52152" precursor="true">MHWNTKLACTLLLALTVVPATVGAQSRSLPPEPAARSAYDPFLSVDQPFAPGVMTDEPGRVNISLDESNNLDSSPLPDEPDSSQAIVPSLTMGVGSGEVNPELLADPYITDARQFNVGLDLYAAPSFSDGLIIFGKEAAMKIGGFVKADFIYDFNPIDSTDSFVTTDIPIGAPPRTNARFHARQSRLSFDTRWLTNGRLVRVYVEGDFFSDGNRFRLRHAFGQSGSLLVGQTWTTFTDVAAAPATLDFEGSVSAVNRRQAQVRWTEHVFNENTTFAVSVEDSNFIIEPPQGITGEPRSPSPDFVTRLRYENDCGQYQVAGLYRVVGFQPTGQDVVTSFAYGFNFTGVRLITERTKVYSQIVFGEGIGSYRSLPDAAPTAANKGDLLPMFGWMIGLTHDWNDELSSNFTYAENTLDTSTFQTATDVKQTTYLAANLIWNPIENVKIGVEYLYGTKEDVGGGTGDAHRLQTSFIFDLP</sequence>
<organism evidence="2 3">
    <name type="scientific">Gimesia chilikensis</name>
    <dbReference type="NCBI Taxonomy" id="2605989"/>
    <lineage>
        <taxon>Bacteria</taxon>
        <taxon>Pseudomonadati</taxon>
        <taxon>Planctomycetota</taxon>
        <taxon>Planctomycetia</taxon>
        <taxon>Planctomycetales</taxon>
        <taxon>Planctomycetaceae</taxon>
        <taxon>Gimesia</taxon>
    </lineage>
</organism>
<evidence type="ECO:0000313" key="3">
    <source>
        <dbReference type="Proteomes" id="UP000320421"/>
    </source>
</evidence>
<dbReference type="InterPro" id="IPR045748">
    <property type="entry name" value="DcaP"/>
</dbReference>
<feature type="chain" id="PRO_5021751306" description="Porin subfamily protein" evidence="1">
    <location>
        <begin position="25"/>
        <end position="476"/>
    </location>
</feature>
<keyword evidence="1" id="KW-0732">Signal</keyword>
<gene>
    <name evidence="2" type="ORF">HG66A1_30970</name>
</gene>
<dbReference type="EMBL" id="CP036266">
    <property type="protein sequence ID" value="QDT21298.1"/>
    <property type="molecule type" value="Genomic_DNA"/>
</dbReference>
<name>A0A517PPL7_9PLAN</name>
<evidence type="ECO:0000256" key="1">
    <source>
        <dbReference type="SAM" id="SignalP"/>
    </source>
</evidence>
<dbReference type="SUPFAM" id="SSF56935">
    <property type="entry name" value="Porins"/>
    <property type="match status" value="1"/>
</dbReference>
<dbReference type="Proteomes" id="UP000320421">
    <property type="component" value="Chromosome"/>
</dbReference>
<keyword evidence="3" id="KW-1185">Reference proteome</keyword>
<feature type="signal peptide" evidence="1">
    <location>
        <begin position="1"/>
        <end position="24"/>
    </location>
</feature>
<protein>
    <recommendedName>
        <fullName evidence="4">Porin subfamily protein</fullName>
    </recommendedName>
</protein>
<dbReference type="RefSeq" id="WP_145185406.1">
    <property type="nucleotide sequence ID" value="NZ_CP036266.1"/>
</dbReference>
<reference evidence="2 3" key="1">
    <citation type="submission" date="2019-02" db="EMBL/GenBank/DDBJ databases">
        <title>Deep-cultivation of Planctomycetes and their phenomic and genomic characterization uncovers novel biology.</title>
        <authorList>
            <person name="Wiegand S."/>
            <person name="Jogler M."/>
            <person name="Boedeker C."/>
            <person name="Pinto D."/>
            <person name="Vollmers J."/>
            <person name="Rivas-Marin E."/>
            <person name="Kohn T."/>
            <person name="Peeters S.H."/>
            <person name="Heuer A."/>
            <person name="Rast P."/>
            <person name="Oberbeckmann S."/>
            <person name="Bunk B."/>
            <person name="Jeske O."/>
            <person name="Meyerdierks A."/>
            <person name="Storesund J.E."/>
            <person name="Kallscheuer N."/>
            <person name="Luecker S."/>
            <person name="Lage O.M."/>
            <person name="Pohl T."/>
            <person name="Merkel B.J."/>
            <person name="Hornburger P."/>
            <person name="Mueller R.-W."/>
            <person name="Bruemmer F."/>
            <person name="Labrenz M."/>
            <person name="Spormann A.M."/>
            <person name="Op den Camp H."/>
            <person name="Overmann J."/>
            <person name="Amann R."/>
            <person name="Jetten M.S.M."/>
            <person name="Mascher T."/>
            <person name="Medema M.H."/>
            <person name="Devos D.P."/>
            <person name="Kaster A.-K."/>
            <person name="Ovreas L."/>
            <person name="Rohde M."/>
            <person name="Galperin M.Y."/>
            <person name="Jogler C."/>
        </authorList>
    </citation>
    <scope>NUCLEOTIDE SEQUENCE [LARGE SCALE GENOMIC DNA]</scope>
    <source>
        <strain evidence="2 3">HG66A1</strain>
    </source>
</reference>
<evidence type="ECO:0008006" key="4">
    <source>
        <dbReference type="Google" id="ProtNLM"/>
    </source>
</evidence>
<proteinExistence type="predicted"/>
<dbReference type="AlphaFoldDB" id="A0A517PPL7"/>
<evidence type="ECO:0000313" key="2">
    <source>
        <dbReference type="EMBL" id="QDT21298.1"/>
    </source>
</evidence>
<accession>A0A517PPL7</accession>
<dbReference type="Pfam" id="PF19577">
    <property type="entry name" value="DcaP"/>
    <property type="match status" value="1"/>
</dbReference>
<dbReference type="OrthoDB" id="207797at2"/>